<evidence type="ECO:0000313" key="3">
    <source>
        <dbReference type="EMBL" id="KAJ2906421.1"/>
    </source>
</evidence>
<gene>
    <name evidence="3" type="ORF">MKZ38_001781</name>
</gene>
<keyword evidence="4" id="KW-1185">Reference proteome</keyword>
<feature type="transmembrane region" description="Helical" evidence="2">
    <location>
        <begin position="71"/>
        <end position="92"/>
    </location>
</feature>
<evidence type="ECO:0000256" key="2">
    <source>
        <dbReference type="SAM" id="Phobius"/>
    </source>
</evidence>
<feature type="compositionally biased region" description="Low complexity" evidence="1">
    <location>
        <begin position="867"/>
        <end position="887"/>
    </location>
</feature>
<keyword evidence="2" id="KW-0812">Transmembrane</keyword>
<feature type="region of interest" description="Disordered" evidence="1">
    <location>
        <begin position="351"/>
        <end position="420"/>
    </location>
</feature>
<feature type="compositionally biased region" description="Polar residues" evidence="1">
    <location>
        <begin position="786"/>
        <end position="807"/>
    </location>
</feature>
<feature type="transmembrane region" description="Helical" evidence="2">
    <location>
        <begin position="104"/>
        <end position="124"/>
    </location>
</feature>
<organism evidence="3 4">
    <name type="scientific">Zalerion maritima</name>
    <dbReference type="NCBI Taxonomy" id="339359"/>
    <lineage>
        <taxon>Eukaryota</taxon>
        <taxon>Fungi</taxon>
        <taxon>Dikarya</taxon>
        <taxon>Ascomycota</taxon>
        <taxon>Pezizomycotina</taxon>
        <taxon>Sordariomycetes</taxon>
        <taxon>Lulworthiomycetidae</taxon>
        <taxon>Lulworthiales</taxon>
        <taxon>Lulworthiaceae</taxon>
        <taxon>Zalerion</taxon>
    </lineage>
</organism>
<feature type="compositionally biased region" description="Polar residues" evidence="1">
    <location>
        <begin position="396"/>
        <end position="407"/>
    </location>
</feature>
<feature type="region of interest" description="Disordered" evidence="1">
    <location>
        <begin position="867"/>
        <end position="965"/>
    </location>
</feature>
<feature type="region of interest" description="Disordered" evidence="1">
    <location>
        <begin position="773"/>
        <end position="832"/>
    </location>
</feature>
<keyword evidence="2" id="KW-1133">Transmembrane helix</keyword>
<keyword evidence="2" id="KW-0472">Membrane</keyword>
<feature type="compositionally biased region" description="Basic and acidic residues" evidence="1">
    <location>
        <begin position="243"/>
        <end position="256"/>
    </location>
</feature>
<comment type="caution">
    <text evidence="3">The sequence shown here is derived from an EMBL/GenBank/DDBJ whole genome shotgun (WGS) entry which is preliminary data.</text>
</comment>
<sequence>MRIRNILPRRWTEAKKGVELPSNDGDAPADHRDNIPQYGMCYFLCRAFQLLVALVIGGMAAYTLIVTKYEGSIAAAVGAFLSFTTACQTYVAVFCSPKTHSNRFVYLADVICLLLWIVSGIAGITQSFPYVQGWHIDIGTGQKIFYHFRPGGHEDIILLAAMCWVELFLGVLHAMTLIAHHSARHPISVRGVFKLKRRFNGTERKTKFTARQSNWRDKRPQVRPADVERADLEDVGRVYPFRPEDVGRDVPRRQESVDSLSSLQEKDSAEAVFSDALEVQYHGPCSQESGDKVLQSLLVTSDDVAAIGPSSQTEAVDLCIKDSTRRSQGGEVAKHTDHHDETETAAANYDHYWNSGSKGAPLDPAVRLSTSVPEAPPENDDGETTESLDNRRMSYFKSSENSSTQDGSTDEGARGEILDDSERNWNLSQCSSKIYTPFHEKSDGAHQLQWDPPCNFALDSHSELETIESTALKESTFSDGVVGGSLEDYEAENLDLDDESDLHEIPEEDDVSFSPVTKNPAWTPQGLFLDDSDDKGWIKTVSFGQGSINPAVINVPDWIKTHPCYHGEEFIDKFSPYVRLRHDRPYYPSQVWIFSVDAKPVKSRGMFTLTEYAFTSRSRDTFKYVIGEVAYKVTRGNPYALALVGFLVPSAVFLPVEDTTAGEIELEIKQKRGHITPKLELEAARSAEISSGKFVASAAVFYSDPPTKSPDPVPPQTENIEEELDRLVASARASNAAIRGSVNSGSPSLVQANHNGGSVRVQRETVAEFESLSSYPPTVGSEGEHSLNNNIAHTPSRPSASAPTTLSRPLRSREASVSPSSTPRSLESDPNIAVTTSILRNMNENLDKTTAYDKSGNKVCTPLAPLGSIKSPGSSPPSSAWSSAIVPTRPGNFGTTEESGRPGLGLRDGGGDYTSLPRARGGTSKPRRGPPPPNHRHGPRRHRENMRPNRSMPRDDGAHSHYPSRLKMDGLDYNAPQVIDTGRTPPPNFSRPTMSPYHGQNSPPRMHSPPFIPRRPLPTDSHPCLYIPQLQPPPQTQCRFKPRAGPARNNKISLPNHQAHTQPMQTSYKVLAANQAWFETQNQIYTEAIERLQQKLIPTELESCETRTQRFSAFSHQNYHNQRDKFEVSQGYQDSLLSKLLPSPFQFQSQSLDDPQRPQKPDRKFFGMPVTRLRRYHFREALALLEGRGSKRQRPLARLSELPEGVRQYAVQNNLRLG</sequence>
<dbReference type="AlphaFoldDB" id="A0AAD5RZI3"/>
<dbReference type="Proteomes" id="UP001201980">
    <property type="component" value="Unassembled WGS sequence"/>
</dbReference>
<accession>A0AAD5RZI3</accession>
<feature type="compositionally biased region" description="Basic residues" evidence="1">
    <location>
        <begin position="934"/>
        <end position="944"/>
    </location>
</feature>
<feature type="compositionally biased region" description="Polar residues" evidence="1">
    <location>
        <begin position="815"/>
        <end position="825"/>
    </location>
</feature>
<feature type="compositionally biased region" description="Polar residues" evidence="1">
    <location>
        <begin position="741"/>
        <end position="756"/>
    </location>
</feature>
<feature type="region of interest" description="Disordered" evidence="1">
    <location>
        <begin position="738"/>
        <end position="758"/>
    </location>
</feature>
<name>A0AAD5RZI3_9PEZI</name>
<feature type="compositionally biased region" description="Acidic residues" evidence="1">
    <location>
        <begin position="377"/>
        <end position="386"/>
    </location>
</feature>
<feature type="compositionally biased region" description="Gly residues" evidence="1">
    <location>
        <begin position="902"/>
        <end position="912"/>
    </location>
</feature>
<evidence type="ECO:0000313" key="4">
    <source>
        <dbReference type="Proteomes" id="UP001201980"/>
    </source>
</evidence>
<reference evidence="3" key="1">
    <citation type="submission" date="2022-07" db="EMBL/GenBank/DDBJ databases">
        <title>Draft genome sequence of Zalerion maritima ATCC 34329, a (micro)plastics degrading marine fungus.</title>
        <authorList>
            <person name="Paco A."/>
            <person name="Goncalves M.F.M."/>
            <person name="Rocha-Santos T.A.P."/>
            <person name="Alves A."/>
        </authorList>
    </citation>
    <scope>NUCLEOTIDE SEQUENCE</scope>
    <source>
        <strain evidence="3">ATCC 34329</strain>
    </source>
</reference>
<feature type="transmembrane region" description="Helical" evidence="2">
    <location>
        <begin position="41"/>
        <end position="65"/>
    </location>
</feature>
<protein>
    <submittedName>
        <fullName evidence="3">Uncharacterized protein</fullName>
    </submittedName>
</protein>
<feature type="region of interest" description="Disordered" evidence="1">
    <location>
        <begin position="243"/>
        <end position="264"/>
    </location>
</feature>
<evidence type="ECO:0000256" key="1">
    <source>
        <dbReference type="SAM" id="MobiDB-lite"/>
    </source>
</evidence>
<dbReference type="EMBL" id="JAKWBI020000014">
    <property type="protein sequence ID" value="KAJ2906421.1"/>
    <property type="molecule type" value="Genomic_DNA"/>
</dbReference>
<feature type="compositionally biased region" description="Basic and acidic residues" evidence="1">
    <location>
        <begin position="411"/>
        <end position="420"/>
    </location>
</feature>
<proteinExistence type="predicted"/>